<proteinExistence type="predicted"/>
<organism evidence="2">
    <name type="scientific">candidate division WOR-3 bacterium</name>
    <dbReference type="NCBI Taxonomy" id="2052148"/>
    <lineage>
        <taxon>Bacteria</taxon>
        <taxon>Bacteria division WOR-3</taxon>
    </lineage>
</organism>
<dbReference type="NCBIfam" id="TIGR04514">
    <property type="entry name" value="GWxTD_dom"/>
    <property type="match status" value="1"/>
</dbReference>
<sequence>MILFYLILFSIKWQVAYIPSDSNLVEMKLFLEIPPNDLRFTMLDSIMQASYEIQVVVFDKKGDQIAGDYWFRERLIDSSNFYDSLNIIIPNKARRFNLKVIDLSGVEILNVYEDIKPIIFFANVRSKFSNDTLYINFTTINPKNLEAEINISLMGLMEKKALKPGISEDTVYFYLPLTPNGRYETRFILWKEGKRLETYSFFVEIERPFYLDDKTWYLKVSQLEYIATPSELNQLRKAKKEERDSLWKAFWKQYDPTPNTEYNEKEVEYFERIQYADEHFSFGDKGWRSDRGRIYVKYGPPDEIVSRPYELSSKPYEIWYYYRLNVKFIFYDRYGFGEYILINPQGEKI</sequence>
<feature type="domain" description="GWxTD" evidence="1">
    <location>
        <begin position="215"/>
        <end position="331"/>
    </location>
</feature>
<dbReference type="AlphaFoldDB" id="A0A7V3VTQ1"/>
<name>A0A7V3VTQ1_UNCW3</name>
<dbReference type="Pfam" id="PF20094">
    <property type="entry name" value="GWxTD_dom"/>
    <property type="match status" value="1"/>
</dbReference>
<dbReference type="EMBL" id="DTOZ01000062">
    <property type="protein sequence ID" value="HGE77848.1"/>
    <property type="molecule type" value="Genomic_DNA"/>
</dbReference>
<comment type="caution">
    <text evidence="2">The sequence shown here is derived from an EMBL/GenBank/DDBJ whole genome shotgun (WGS) entry which is preliminary data.</text>
</comment>
<evidence type="ECO:0000259" key="1">
    <source>
        <dbReference type="Pfam" id="PF20094"/>
    </source>
</evidence>
<gene>
    <name evidence="2" type="ORF">ENX68_02460</name>
</gene>
<accession>A0A7V3VTQ1</accession>
<evidence type="ECO:0000313" key="2">
    <source>
        <dbReference type="EMBL" id="HGE77848.1"/>
    </source>
</evidence>
<protein>
    <submittedName>
        <fullName evidence="2">GWxTD domain-containing protein</fullName>
    </submittedName>
</protein>
<reference evidence="2" key="1">
    <citation type="journal article" date="2020" name="mSystems">
        <title>Genome- and Community-Level Interaction Insights into Carbon Utilization and Element Cycling Functions of Hydrothermarchaeota in Hydrothermal Sediment.</title>
        <authorList>
            <person name="Zhou Z."/>
            <person name="Liu Y."/>
            <person name="Xu W."/>
            <person name="Pan J."/>
            <person name="Luo Z.H."/>
            <person name="Li M."/>
        </authorList>
    </citation>
    <scope>NUCLEOTIDE SEQUENCE [LARGE SCALE GENOMIC DNA]</scope>
    <source>
        <strain evidence="2">SpSt-961</strain>
    </source>
</reference>
<dbReference type="InterPro" id="IPR030959">
    <property type="entry name" value="GWxTD_dom"/>
</dbReference>